<sequence length="34" mass="3965">MFSGTLRSEYNLGGCNTYWGGLRSDAQHHKWKYT</sequence>
<accession>A0A2P2P6J9</accession>
<dbReference type="AlphaFoldDB" id="A0A2P2P6J9"/>
<protein>
    <submittedName>
        <fullName evidence="1">Uncharacterized protein</fullName>
    </submittedName>
</protein>
<evidence type="ECO:0000313" key="1">
    <source>
        <dbReference type="EMBL" id="MBX50374.1"/>
    </source>
</evidence>
<name>A0A2P2P6J9_RHIMU</name>
<reference evidence="1" key="1">
    <citation type="submission" date="2018-02" db="EMBL/GenBank/DDBJ databases">
        <title>Rhizophora mucronata_Transcriptome.</title>
        <authorList>
            <person name="Meera S.P."/>
            <person name="Sreeshan A."/>
            <person name="Augustine A."/>
        </authorList>
    </citation>
    <scope>NUCLEOTIDE SEQUENCE</scope>
    <source>
        <tissue evidence="1">Leaf</tissue>
    </source>
</reference>
<dbReference type="EMBL" id="GGEC01069890">
    <property type="protein sequence ID" value="MBX50374.1"/>
    <property type="molecule type" value="Transcribed_RNA"/>
</dbReference>
<proteinExistence type="predicted"/>
<organism evidence="1">
    <name type="scientific">Rhizophora mucronata</name>
    <name type="common">Asiatic mangrove</name>
    <dbReference type="NCBI Taxonomy" id="61149"/>
    <lineage>
        <taxon>Eukaryota</taxon>
        <taxon>Viridiplantae</taxon>
        <taxon>Streptophyta</taxon>
        <taxon>Embryophyta</taxon>
        <taxon>Tracheophyta</taxon>
        <taxon>Spermatophyta</taxon>
        <taxon>Magnoliopsida</taxon>
        <taxon>eudicotyledons</taxon>
        <taxon>Gunneridae</taxon>
        <taxon>Pentapetalae</taxon>
        <taxon>rosids</taxon>
        <taxon>fabids</taxon>
        <taxon>Malpighiales</taxon>
        <taxon>Rhizophoraceae</taxon>
        <taxon>Rhizophora</taxon>
    </lineage>
</organism>